<feature type="coiled-coil region" evidence="1">
    <location>
        <begin position="56"/>
        <end position="98"/>
    </location>
</feature>
<evidence type="ECO:0000313" key="2">
    <source>
        <dbReference type="EMBL" id="WNM57164.1"/>
    </source>
</evidence>
<evidence type="ECO:0000313" key="3">
    <source>
        <dbReference type="Proteomes" id="UP001302719"/>
    </source>
</evidence>
<keyword evidence="1" id="KW-0175">Coiled coil</keyword>
<dbReference type="RefSeq" id="WP_312641338.1">
    <property type="nucleotide sequence ID" value="NZ_CP116967.1"/>
</dbReference>
<reference evidence="2 3" key="1">
    <citation type="submission" date="2023-01" db="EMBL/GenBank/DDBJ databases">
        <title>Cultivation and genomic characterization of new, ubiquitous marine nitrite-oxidizing bacteria from the Nitrospirales.</title>
        <authorList>
            <person name="Mueller A.J."/>
            <person name="Daebeler A."/>
            <person name="Herbold C.W."/>
            <person name="Kirkegaard R.H."/>
            <person name="Daims H."/>
        </authorList>
    </citation>
    <scope>NUCLEOTIDE SEQUENCE [LARGE SCALE GENOMIC DNA]</scope>
    <source>
        <strain evidence="2 3">VA</strain>
    </source>
</reference>
<keyword evidence="3" id="KW-1185">Reference proteome</keyword>
<sequence>MHQAFLLKTRGAASMLGMGWILACLFLGSGAAFVSAENTPGKKTGSVAARGDELSTESLNKQITDLEIQIQKLRDQSIELQEKTRAKLQAQLDNFKKQQDTLIPRIEQLRDNSETAWQDIKENIQKAIEDLKLSVDSMKK</sequence>
<organism evidence="2 3">
    <name type="scientific">Candidatus Nitrospira allomarina</name>
    <dbReference type="NCBI Taxonomy" id="3020900"/>
    <lineage>
        <taxon>Bacteria</taxon>
        <taxon>Pseudomonadati</taxon>
        <taxon>Nitrospirota</taxon>
        <taxon>Nitrospiria</taxon>
        <taxon>Nitrospirales</taxon>
        <taxon>Nitrospiraceae</taxon>
        <taxon>Nitrospira</taxon>
    </lineage>
</organism>
<dbReference type="AlphaFoldDB" id="A0AA96JY56"/>
<dbReference type="Proteomes" id="UP001302719">
    <property type="component" value="Chromosome"/>
</dbReference>
<dbReference type="SUPFAM" id="SSF58113">
    <property type="entry name" value="Apolipoprotein A-I"/>
    <property type="match status" value="1"/>
</dbReference>
<accession>A0AA96JY56</accession>
<name>A0AA96JY56_9BACT</name>
<protein>
    <submittedName>
        <fullName evidence="2">Uncharacterized protein</fullName>
    </submittedName>
</protein>
<dbReference type="Gene3D" id="1.20.1170.10">
    <property type="match status" value="1"/>
</dbReference>
<dbReference type="KEGG" id="nall:PP769_14430"/>
<dbReference type="EMBL" id="CP116967">
    <property type="protein sequence ID" value="WNM57164.1"/>
    <property type="molecule type" value="Genomic_DNA"/>
</dbReference>
<proteinExistence type="predicted"/>
<evidence type="ECO:0000256" key="1">
    <source>
        <dbReference type="SAM" id="Coils"/>
    </source>
</evidence>
<gene>
    <name evidence="2" type="ORF">PP769_14430</name>
</gene>